<evidence type="ECO:0000313" key="3">
    <source>
        <dbReference type="EMBL" id="QKW50249.1"/>
    </source>
</evidence>
<dbReference type="Pfam" id="PF05175">
    <property type="entry name" value="MTS"/>
    <property type="match status" value="1"/>
</dbReference>
<feature type="compositionally biased region" description="Low complexity" evidence="1">
    <location>
        <begin position="9"/>
        <end position="28"/>
    </location>
</feature>
<feature type="domain" description="Methyltransferase small" evidence="2">
    <location>
        <begin position="275"/>
        <end position="352"/>
    </location>
</feature>
<proteinExistence type="predicted"/>
<gene>
    <name evidence="3" type="ORF">HUT08_12640</name>
</gene>
<evidence type="ECO:0000256" key="1">
    <source>
        <dbReference type="SAM" id="MobiDB-lite"/>
    </source>
</evidence>
<dbReference type="Gene3D" id="3.40.50.150">
    <property type="entry name" value="Vaccinia Virus protein VP39"/>
    <property type="match status" value="1"/>
</dbReference>
<dbReference type="AlphaFoldDB" id="A0A7H8N760"/>
<feature type="compositionally biased region" description="Low complexity" evidence="1">
    <location>
        <begin position="35"/>
        <end position="46"/>
    </location>
</feature>
<dbReference type="InterPro" id="IPR002052">
    <property type="entry name" value="DNA_methylase_N6_adenine_CS"/>
</dbReference>
<dbReference type="RefSeq" id="WP_176161985.1">
    <property type="nucleotide sequence ID" value="NZ_CP054929.1"/>
</dbReference>
<name>A0A7H8N760_9ACTN</name>
<dbReference type="PANTHER" id="PTHR18895">
    <property type="entry name" value="HEMK METHYLTRANSFERASE"/>
    <property type="match status" value="1"/>
</dbReference>
<organism evidence="3 4">
    <name type="scientific">Streptomyces buecherae</name>
    <dbReference type="NCBI Taxonomy" id="2763006"/>
    <lineage>
        <taxon>Bacteria</taxon>
        <taxon>Bacillati</taxon>
        <taxon>Actinomycetota</taxon>
        <taxon>Actinomycetes</taxon>
        <taxon>Kitasatosporales</taxon>
        <taxon>Streptomycetaceae</taxon>
        <taxon>Streptomyces</taxon>
    </lineage>
</organism>
<keyword evidence="3" id="KW-0489">Methyltransferase</keyword>
<sequence>MHTPDPRRTTAAGTTANGDTGPAPSAVSAPPPGAPAGDARAAGSPATGADDGDHPRVGWTEGEVPHTARWRSESGAPAPRRVVAGDDRMTADAAYKLVCEGTAVLWRGDYHNARQLLQAMARRADRKRPARKRRRGATGPATPVAGDQGAPDESPARAFHLHRKAQAQRARLLGMLLVPLEPGPDADAGPRVPLRRAPDVGAACREAWGAGDAAEPAVISLRELLGLIGAHEWRRKGVPIPALGGERVHAYYGVFSPVRGEYVDLVAEAPLPAGAPEVAFDIGTGTGVLAALLARRGVRRVVATDQDPRALACARENAARLGVAERVEVRAADLFPPGRAPLVVCNPPWVPARPSSPVEYAVYDPDSRMLRGFLDGLAAHLAPGGEGWLILSDLAEHLGLRTRAELLHLVDAAGLRVLDRLDTRPRHGRATDPTDPLHAARAAEVTSLWRLTAISGAPPSDTA</sequence>
<evidence type="ECO:0000259" key="2">
    <source>
        <dbReference type="Pfam" id="PF05175"/>
    </source>
</evidence>
<dbReference type="EMBL" id="CP054929">
    <property type="protein sequence ID" value="QKW50249.1"/>
    <property type="molecule type" value="Genomic_DNA"/>
</dbReference>
<evidence type="ECO:0000313" key="4">
    <source>
        <dbReference type="Proteomes" id="UP000509303"/>
    </source>
</evidence>
<dbReference type="GO" id="GO:0032259">
    <property type="term" value="P:methylation"/>
    <property type="evidence" value="ECO:0007669"/>
    <property type="project" value="UniProtKB-KW"/>
</dbReference>
<dbReference type="CDD" id="cd02440">
    <property type="entry name" value="AdoMet_MTases"/>
    <property type="match status" value="1"/>
</dbReference>
<dbReference type="InterPro" id="IPR029063">
    <property type="entry name" value="SAM-dependent_MTases_sf"/>
</dbReference>
<dbReference type="Proteomes" id="UP000509303">
    <property type="component" value="Chromosome"/>
</dbReference>
<dbReference type="SUPFAM" id="SSF53335">
    <property type="entry name" value="S-adenosyl-L-methionine-dependent methyltransferases"/>
    <property type="match status" value="1"/>
</dbReference>
<dbReference type="InterPro" id="IPR007848">
    <property type="entry name" value="Small_mtfrase_dom"/>
</dbReference>
<feature type="compositionally biased region" description="Basic and acidic residues" evidence="1">
    <location>
        <begin position="63"/>
        <end position="72"/>
    </location>
</feature>
<dbReference type="GO" id="GO:0003676">
    <property type="term" value="F:nucleic acid binding"/>
    <property type="evidence" value="ECO:0007669"/>
    <property type="project" value="InterPro"/>
</dbReference>
<feature type="region of interest" description="Disordered" evidence="1">
    <location>
        <begin position="121"/>
        <end position="154"/>
    </location>
</feature>
<dbReference type="InterPro" id="IPR050320">
    <property type="entry name" value="N5-glutamine_MTase"/>
</dbReference>
<feature type="region of interest" description="Disordered" evidence="1">
    <location>
        <begin position="1"/>
        <end position="82"/>
    </location>
</feature>
<reference evidence="3 4" key="1">
    <citation type="submission" date="2020-06" db="EMBL/GenBank/DDBJ databases">
        <title>Genome mining for natural products.</title>
        <authorList>
            <person name="Zhang B."/>
            <person name="Shi J."/>
            <person name="Ge H."/>
        </authorList>
    </citation>
    <scope>NUCLEOTIDE SEQUENCE [LARGE SCALE GENOMIC DNA]</scope>
    <source>
        <strain evidence="3 4">NA00687</strain>
    </source>
</reference>
<protein>
    <submittedName>
        <fullName evidence="3">Class I SAM-dependent methyltransferase</fullName>
    </submittedName>
</protein>
<accession>A0A7H8N760</accession>
<dbReference type="PROSITE" id="PS00092">
    <property type="entry name" value="N6_MTASE"/>
    <property type="match status" value="1"/>
</dbReference>
<feature type="compositionally biased region" description="Basic residues" evidence="1">
    <location>
        <begin position="124"/>
        <end position="136"/>
    </location>
</feature>
<dbReference type="GO" id="GO:0036009">
    <property type="term" value="F:protein-glutamine N-methyltransferase activity"/>
    <property type="evidence" value="ECO:0007669"/>
    <property type="project" value="TreeGrafter"/>
</dbReference>
<dbReference type="PANTHER" id="PTHR18895:SF74">
    <property type="entry name" value="MTRF1L RELEASE FACTOR GLUTAMINE METHYLTRANSFERASE"/>
    <property type="match status" value="1"/>
</dbReference>
<keyword evidence="3" id="KW-0808">Transferase</keyword>
<keyword evidence="4" id="KW-1185">Reference proteome</keyword>